<dbReference type="RefSeq" id="WP_353565560.1">
    <property type="nucleotide sequence ID" value="NZ_BAABRI010000003.1"/>
</dbReference>
<keyword evidence="7" id="KW-0411">Iron-sulfur</keyword>
<protein>
    <submittedName>
        <fullName evidence="10">Cysteine desulfurase NifS</fullName>
    </submittedName>
</protein>
<gene>
    <name evidence="10" type="primary">nifS_1</name>
    <name evidence="10" type="ORF">Hsar01_00617</name>
</gene>
<proteinExistence type="inferred from homology"/>
<evidence type="ECO:0000256" key="3">
    <source>
        <dbReference type="ARBA" id="ARBA00022679"/>
    </source>
</evidence>
<keyword evidence="4" id="KW-0479">Metal-binding</keyword>
<evidence type="ECO:0000313" key="10">
    <source>
        <dbReference type="EMBL" id="GAA5481408.1"/>
    </source>
</evidence>
<dbReference type="PIRSF" id="PIRSF005572">
    <property type="entry name" value="NifS"/>
    <property type="match status" value="1"/>
</dbReference>
<dbReference type="PANTHER" id="PTHR11601:SF34">
    <property type="entry name" value="CYSTEINE DESULFURASE"/>
    <property type="match status" value="1"/>
</dbReference>
<accession>A0ABP9UIC6</accession>
<dbReference type="InterPro" id="IPR000192">
    <property type="entry name" value="Aminotrans_V_dom"/>
</dbReference>
<comment type="caution">
    <text evidence="10">The sequence shown here is derived from an EMBL/GenBank/DDBJ whole genome shotgun (WGS) entry which is preliminary data.</text>
</comment>
<evidence type="ECO:0000256" key="4">
    <source>
        <dbReference type="ARBA" id="ARBA00022723"/>
    </source>
</evidence>
<dbReference type="EMBL" id="BAABRI010000003">
    <property type="protein sequence ID" value="GAA5481408.1"/>
    <property type="molecule type" value="Genomic_DNA"/>
</dbReference>
<evidence type="ECO:0000256" key="6">
    <source>
        <dbReference type="ARBA" id="ARBA00023004"/>
    </source>
</evidence>
<comment type="catalytic activity">
    <reaction evidence="8">
        <text>(sulfur carrier)-H + L-cysteine = (sulfur carrier)-SH + L-alanine</text>
        <dbReference type="Rhea" id="RHEA:43892"/>
        <dbReference type="Rhea" id="RHEA-COMP:14737"/>
        <dbReference type="Rhea" id="RHEA-COMP:14739"/>
        <dbReference type="ChEBI" id="CHEBI:29917"/>
        <dbReference type="ChEBI" id="CHEBI:35235"/>
        <dbReference type="ChEBI" id="CHEBI:57972"/>
        <dbReference type="ChEBI" id="CHEBI:64428"/>
        <dbReference type="EC" id="2.8.1.7"/>
    </reaction>
</comment>
<dbReference type="InterPro" id="IPR016454">
    <property type="entry name" value="Cysteine_dSase"/>
</dbReference>
<dbReference type="Gene3D" id="3.40.640.10">
    <property type="entry name" value="Type I PLP-dependent aspartate aminotransferase-like (Major domain)"/>
    <property type="match status" value="1"/>
</dbReference>
<evidence type="ECO:0000259" key="9">
    <source>
        <dbReference type="Pfam" id="PF00266"/>
    </source>
</evidence>
<dbReference type="InterPro" id="IPR015421">
    <property type="entry name" value="PyrdxlP-dep_Trfase_major"/>
</dbReference>
<dbReference type="PANTHER" id="PTHR11601">
    <property type="entry name" value="CYSTEINE DESULFURYLASE FAMILY MEMBER"/>
    <property type="match status" value="1"/>
</dbReference>
<keyword evidence="5" id="KW-0663">Pyridoxal phosphate</keyword>
<dbReference type="Pfam" id="PF00266">
    <property type="entry name" value="Aminotran_5"/>
    <property type="match status" value="1"/>
</dbReference>
<comment type="cofactor">
    <cofactor evidence="1">
        <name>pyridoxal 5'-phosphate</name>
        <dbReference type="ChEBI" id="CHEBI:597326"/>
    </cofactor>
</comment>
<keyword evidence="3" id="KW-0808">Transferase</keyword>
<keyword evidence="11" id="KW-1185">Reference proteome</keyword>
<comment type="similarity">
    <text evidence="2">Belongs to the class-V pyridoxal-phosphate-dependent aminotransferase family. NifS/IscS subfamily.</text>
</comment>
<organism evidence="10 11">
    <name type="scientific">Haloferula sargassicola</name>
    <dbReference type="NCBI Taxonomy" id="490096"/>
    <lineage>
        <taxon>Bacteria</taxon>
        <taxon>Pseudomonadati</taxon>
        <taxon>Verrucomicrobiota</taxon>
        <taxon>Verrucomicrobiia</taxon>
        <taxon>Verrucomicrobiales</taxon>
        <taxon>Verrucomicrobiaceae</taxon>
        <taxon>Haloferula</taxon>
    </lineage>
</organism>
<name>A0ABP9UIC6_9BACT</name>
<feature type="domain" description="Aminotransferase class V" evidence="9">
    <location>
        <begin position="2"/>
        <end position="363"/>
    </location>
</feature>
<evidence type="ECO:0000256" key="2">
    <source>
        <dbReference type="ARBA" id="ARBA00006490"/>
    </source>
</evidence>
<dbReference type="SUPFAM" id="SSF53383">
    <property type="entry name" value="PLP-dependent transferases"/>
    <property type="match status" value="1"/>
</dbReference>
<dbReference type="Gene3D" id="3.90.1150.10">
    <property type="entry name" value="Aspartate Aminotransferase, domain 1"/>
    <property type="match status" value="1"/>
</dbReference>
<keyword evidence="6" id="KW-0408">Iron</keyword>
<sequence length="376" mass="40663">MIYLDHNATAPVLSEVVEAMLPWLRENWGNPSSIHAPGRLARRAIEDARGKVAALIDAEPNQVIFTSSATEANNAALHSAVFRQPGKRHVITSVVEHSAVLAYCDYLEKHHGVKVTRLPVDSEGMLDPHDLRQAIRSETAVVSLMWANNETGVIWPISEFAAICSEAGVPLHTDTVQAVGKIPVSFRDSSVEFLTLSGHKFGAPKGIGALIVRDPDSFVPLLYGGKQEGALRGGTENVPHIVALGKAAEIAASRDRATWRKVADLRNRFERTMLEEIRCSEIHAAKSPRLPNTSCLHLPGLDGDCAVTYLDQQGICVSSGSACLESAITPSHVLQAMTGSYEMADESIRVSLGLETTEDDLLQLVKALQAFTVQVP</sequence>
<dbReference type="InterPro" id="IPR015424">
    <property type="entry name" value="PyrdxlP-dep_Trfase"/>
</dbReference>
<dbReference type="Gene3D" id="1.10.260.50">
    <property type="match status" value="1"/>
</dbReference>
<evidence type="ECO:0000256" key="5">
    <source>
        <dbReference type="ARBA" id="ARBA00022898"/>
    </source>
</evidence>
<evidence type="ECO:0000313" key="11">
    <source>
        <dbReference type="Proteomes" id="UP001476282"/>
    </source>
</evidence>
<reference evidence="10 11" key="1">
    <citation type="submission" date="2024-02" db="EMBL/GenBank/DDBJ databases">
        <title>Haloferula sargassicola NBRC 104335.</title>
        <authorList>
            <person name="Ichikawa N."/>
            <person name="Katano-Makiyama Y."/>
            <person name="Hidaka K."/>
        </authorList>
    </citation>
    <scope>NUCLEOTIDE SEQUENCE [LARGE SCALE GENOMIC DNA]</scope>
    <source>
        <strain evidence="10 11">NBRC 104335</strain>
    </source>
</reference>
<dbReference type="Proteomes" id="UP001476282">
    <property type="component" value="Unassembled WGS sequence"/>
</dbReference>
<evidence type="ECO:0000256" key="7">
    <source>
        <dbReference type="ARBA" id="ARBA00023014"/>
    </source>
</evidence>
<dbReference type="InterPro" id="IPR015422">
    <property type="entry name" value="PyrdxlP-dep_Trfase_small"/>
</dbReference>
<evidence type="ECO:0000256" key="8">
    <source>
        <dbReference type="ARBA" id="ARBA00050776"/>
    </source>
</evidence>
<evidence type="ECO:0000256" key="1">
    <source>
        <dbReference type="ARBA" id="ARBA00001933"/>
    </source>
</evidence>